<comment type="caution">
    <text evidence="1">The sequence shown here is derived from an EMBL/GenBank/DDBJ whole genome shotgun (WGS) entry which is preliminary data.</text>
</comment>
<reference evidence="1 2" key="1">
    <citation type="submission" date="2020-07" db="EMBL/GenBank/DDBJ databases">
        <title>Sequencing the genomes of 1000 actinobacteria strains.</title>
        <authorList>
            <person name="Klenk H.-P."/>
        </authorList>
    </citation>
    <scope>NUCLEOTIDE SEQUENCE [LARGE SCALE GENOMIC DNA]</scope>
    <source>
        <strain evidence="1 2">DSM 17380</strain>
    </source>
</reference>
<dbReference type="Proteomes" id="UP000586095">
    <property type="component" value="Unassembled WGS sequence"/>
</dbReference>
<accession>A0A852R9P5</accession>
<evidence type="ECO:0000313" key="2">
    <source>
        <dbReference type="Proteomes" id="UP000586095"/>
    </source>
</evidence>
<dbReference type="AlphaFoldDB" id="A0A852R9P5"/>
<name>A0A852R9P5_9MICO</name>
<proteinExistence type="predicted"/>
<protein>
    <submittedName>
        <fullName evidence="1">Uncharacterized protein</fullName>
    </submittedName>
</protein>
<organism evidence="1 2">
    <name type="scientific">Leucobacter aridicollis</name>
    <dbReference type="NCBI Taxonomy" id="283878"/>
    <lineage>
        <taxon>Bacteria</taxon>
        <taxon>Bacillati</taxon>
        <taxon>Actinomycetota</taxon>
        <taxon>Actinomycetes</taxon>
        <taxon>Micrococcales</taxon>
        <taxon>Microbacteriaceae</taxon>
        <taxon>Leucobacter</taxon>
    </lineage>
</organism>
<dbReference type="EMBL" id="JACCBD010000001">
    <property type="protein sequence ID" value="NYD26036.1"/>
    <property type="molecule type" value="Genomic_DNA"/>
</dbReference>
<gene>
    <name evidence="1" type="ORF">BJ960_000839</name>
</gene>
<evidence type="ECO:0000313" key="1">
    <source>
        <dbReference type="EMBL" id="NYD26036.1"/>
    </source>
</evidence>
<keyword evidence="2" id="KW-1185">Reference proteome</keyword>
<sequence length="32" mass="3812">MHGDEPEDEPVYDDAHDEAWIEARRMERKNIG</sequence>